<keyword evidence="4" id="KW-1185">Reference proteome</keyword>
<dbReference type="EMBL" id="AP024086">
    <property type="protein sequence ID" value="BCL63136.1"/>
    <property type="molecule type" value="Genomic_DNA"/>
</dbReference>
<dbReference type="GO" id="GO:0016787">
    <property type="term" value="F:hydrolase activity"/>
    <property type="evidence" value="ECO:0007669"/>
    <property type="project" value="UniProtKB-KW"/>
</dbReference>
<evidence type="ECO:0000259" key="2">
    <source>
        <dbReference type="Pfam" id="PF07687"/>
    </source>
</evidence>
<dbReference type="PANTHER" id="PTHR43808">
    <property type="entry name" value="ACETYLORNITHINE DEACETYLASE"/>
    <property type="match status" value="1"/>
</dbReference>
<protein>
    <submittedName>
        <fullName evidence="3">Peptidase M20</fullName>
    </submittedName>
</protein>
<accession>A0A8D5FM84</accession>
<evidence type="ECO:0000256" key="1">
    <source>
        <dbReference type="ARBA" id="ARBA00022801"/>
    </source>
</evidence>
<dbReference type="InterPro" id="IPR002933">
    <property type="entry name" value="Peptidase_M20"/>
</dbReference>
<dbReference type="InterPro" id="IPR011650">
    <property type="entry name" value="Peptidase_M20_dimer"/>
</dbReference>
<gene>
    <name evidence="3" type="ORF">DGMP_38290</name>
</gene>
<dbReference type="Pfam" id="PF07687">
    <property type="entry name" value="M20_dimer"/>
    <property type="match status" value="1"/>
</dbReference>
<sequence>MIERVGIVVEEQLKKEMANLLEELIRIPSTRTRPDEILRCSDFIERWLEENEIPFQRYTKNNVPSIVVLPPGKSSVKILLMAHFDVVEAENAALYTPRQENGRLYGRGAIDDKYGVALSLVLFRNHLKMLQENGKGVEDICFGLLFTGDEEVGGENGVGSVNEKINTDFFIALDGGNPKLIVTKEKGIVRLRLDAIGEAAHAARPWLGKNAFDILVEDYHEIKALFPEKRADHWHKTMVLTKCGAGNGSSNMVPGKAYALMDIRYTEHDDPEEIFSTIKNTVQSNVTLLEQAPLFYGGDSPYLYLLQKYSGGARLGFEHGASDARYFSEKKVPGVIWGADGEMSQHTEEEHIVLDSFHEMYDRLDRFLKEVARG</sequence>
<dbReference type="KEGG" id="dbk:DGMP_38290"/>
<evidence type="ECO:0000313" key="3">
    <source>
        <dbReference type="EMBL" id="BCL63136.1"/>
    </source>
</evidence>
<keyword evidence="1" id="KW-0378">Hydrolase</keyword>
<dbReference type="AlphaFoldDB" id="A0A8D5FM84"/>
<dbReference type="PANTHER" id="PTHR43808:SF32">
    <property type="entry name" value="ARGE_DAPE-RELATED DEACYLASE"/>
    <property type="match status" value="1"/>
</dbReference>
<evidence type="ECO:0000313" key="4">
    <source>
        <dbReference type="Proteomes" id="UP000826725"/>
    </source>
</evidence>
<dbReference type="Pfam" id="PF01546">
    <property type="entry name" value="Peptidase_M20"/>
    <property type="match status" value="1"/>
</dbReference>
<feature type="domain" description="Peptidase M20 dimerisation" evidence="2">
    <location>
        <begin position="184"/>
        <end position="283"/>
    </location>
</feature>
<dbReference type="InterPro" id="IPR050072">
    <property type="entry name" value="Peptidase_M20A"/>
</dbReference>
<name>A0A8D5FM84_9BACT</name>
<reference evidence="3" key="1">
    <citation type="submission" date="2020-09" db="EMBL/GenBank/DDBJ databases">
        <title>Desulfogranum mesoprofundum gen. nov., sp. nov., a novel mesophilic, sulfate-reducing chemolithoautotroph isolated from a deep-sea hydrothermal vent chimney in the Suiyo Seamount.</title>
        <authorList>
            <person name="Hashimoto Y."/>
            <person name="Nakagawa S."/>
        </authorList>
    </citation>
    <scope>NUCLEOTIDE SEQUENCE</scope>
    <source>
        <strain evidence="3">KT2</strain>
    </source>
</reference>
<dbReference type="Proteomes" id="UP000826725">
    <property type="component" value="Chromosome"/>
</dbReference>
<organism evidence="3 4">
    <name type="scientific">Desulfomarina profundi</name>
    <dbReference type="NCBI Taxonomy" id="2772557"/>
    <lineage>
        <taxon>Bacteria</taxon>
        <taxon>Pseudomonadati</taxon>
        <taxon>Thermodesulfobacteriota</taxon>
        <taxon>Desulfobulbia</taxon>
        <taxon>Desulfobulbales</taxon>
        <taxon>Desulfobulbaceae</taxon>
        <taxon>Desulfomarina</taxon>
    </lineage>
</organism>
<proteinExistence type="predicted"/>